<evidence type="ECO:0000313" key="2">
    <source>
        <dbReference type="Proteomes" id="UP001165083"/>
    </source>
</evidence>
<accession>A0A9W6WM07</accession>
<dbReference type="Proteomes" id="UP001165083">
    <property type="component" value="Unassembled WGS sequence"/>
</dbReference>
<dbReference type="EMBL" id="BSXW01000325">
    <property type="protein sequence ID" value="GMF18701.1"/>
    <property type="molecule type" value="Genomic_DNA"/>
</dbReference>
<evidence type="ECO:0000313" key="1">
    <source>
        <dbReference type="EMBL" id="GMF18701.1"/>
    </source>
</evidence>
<organism evidence="1 2">
    <name type="scientific">Phytophthora lilii</name>
    <dbReference type="NCBI Taxonomy" id="2077276"/>
    <lineage>
        <taxon>Eukaryota</taxon>
        <taxon>Sar</taxon>
        <taxon>Stramenopiles</taxon>
        <taxon>Oomycota</taxon>
        <taxon>Peronosporomycetes</taxon>
        <taxon>Peronosporales</taxon>
        <taxon>Peronosporaceae</taxon>
        <taxon>Phytophthora</taxon>
    </lineage>
</organism>
<reference evidence="1" key="1">
    <citation type="submission" date="2023-04" db="EMBL/GenBank/DDBJ databases">
        <title>Phytophthora lilii NBRC 32176.</title>
        <authorList>
            <person name="Ichikawa N."/>
            <person name="Sato H."/>
            <person name="Tonouchi N."/>
        </authorList>
    </citation>
    <scope>NUCLEOTIDE SEQUENCE</scope>
    <source>
        <strain evidence="1">NBRC 32176</strain>
    </source>
</reference>
<protein>
    <submittedName>
        <fullName evidence="1">Unnamed protein product</fullName>
    </submittedName>
</protein>
<keyword evidence="2" id="KW-1185">Reference proteome</keyword>
<comment type="caution">
    <text evidence="1">The sequence shown here is derived from an EMBL/GenBank/DDBJ whole genome shotgun (WGS) entry which is preliminary data.</text>
</comment>
<dbReference type="AlphaFoldDB" id="A0A9W6WM07"/>
<gene>
    <name evidence="1" type="ORF">Plil01_000703500</name>
</gene>
<dbReference type="OrthoDB" id="129868at2759"/>
<name>A0A9W6WM07_9STRA</name>
<sequence length="82" mass="9257">MAVRNAAAKLKKTQELEKKYAAFKLPAEHRDHEIFPIFNKWYAAKASPKTAAIGLKGSKDVVKNIRDRYADWLIPARAGMSN</sequence>
<proteinExistence type="predicted"/>